<feature type="transmembrane region" description="Helical" evidence="1">
    <location>
        <begin position="12"/>
        <end position="34"/>
    </location>
</feature>
<sequence length="56" mass="6366">MRLIRAYHAMAHVRLAVGLLHLSLGFGWLGEWLWHQAKGQMDRAAEIATRTGIARQ</sequence>
<accession>A0A169QPE0</accession>
<keyword evidence="1" id="KW-1133">Transmembrane helix</keyword>
<gene>
    <name evidence="2" type="ORF">MPPM_0787</name>
</gene>
<proteinExistence type="predicted"/>
<dbReference type="Proteomes" id="UP000218288">
    <property type="component" value="Chromosome"/>
</dbReference>
<reference evidence="2 3" key="1">
    <citation type="journal article" date="2016" name="Genome Announc.">
        <title>Complete Genome Sequence of Methylobacterium populi P-1M, Isolated from Pink-Pigmented Household Biofilm.</title>
        <authorList>
            <person name="Morohoshi T."/>
            <person name="Ikeda T."/>
        </authorList>
    </citation>
    <scope>NUCLEOTIDE SEQUENCE [LARGE SCALE GENOMIC DNA]</scope>
    <source>
        <strain evidence="2 3">P-1M</strain>
    </source>
</reference>
<dbReference type="AlphaFoldDB" id="A0A169QPE0"/>
<evidence type="ECO:0000256" key="1">
    <source>
        <dbReference type="SAM" id="Phobius"/>
    </source>
</evidence>
<dbReference type="EMBL" id="AP014809">
    <property type="protein sequence ID" value="BAU89392.1"/>
    <property type="molecule type" value="Genomic_DNA"/>
</dbReference>
<keyword evidence="1" id="KW-0812">Transmembrane</keyword>
<keyword evidence="1" id="KW-0472">Membrane</keyword>
<evidence type="ECO:0000313" key="3">
    <source>
        <dbReference type="Proteomes" id="UP000218288"/>
    </source>
</evidence>
<protein>
    <submittedName>
        <fullName evidence="2">Uncharacterized protein</fullName>
    </submittedName>
</protein>
<organism evidence="2 3">
    <name type="scientific">Methylorubrum populi</name>
    <dbReference type="NCBI Taxonomy" id="223967"/>
    <lineage>
        <taxon>Bacteria</taxon>
        <taxon>Pseudomonadati</taxon>
        <taxon>Pseudomonadota</taxon>
        <taxon>Alphaproteobacteria</taxon>
        <taxon>Hyphomicrobiales</taxon>
        <taxon>Methylobacteriaceae</taxon>
        <taxon>Methylorubrum</taxon>
    </lineage>
</organism>
<evidence type="ECO:0000313" key="2">
    <source>
        <dbReference type="EMBL" id="BAU89392.1"/>
    </source>
</evidence>
<name>A0A169QPE0_9HYPH</name>